<name>A0A031LS80_9CREN</name>
<comment type="caution">
    <text evidence="1">The sequence shown here is derived from an EMBL/GenBank/DDBJ whole genome shotgun (WGS) entry which is preliminary data.</text>
</comment>
<gene>
    <name evidence="1" type="ORF">CM19_03895</name>
</gene>
<accession>A0A031LS80</accession>
<protein>
    <recommendedName>
        <fullName evidence="3">DUF3211 domain-containing protein</fullName>
    </recommendedName>
</protein>
<dbReference type="Pfam" id="PF11485">
    <property type="entry name" value="STK_08120-like"/>
    <property type="match status" value="1"/>
</dbReference>
<dbReference type="InterPro" id="IPR021578">
    <property type="entry name" value="STK_08120-like"/>
</dbReference>
<dbReference type="AlphaFoldDB" id="A0A031LS80"/>
<evidence type="ECO:0000313" key="2">
    <source>
        <dbReference type="Proteomes" id="UP000024332"/>
    </source>
</evidence>
<dbReference type="Gene3D" id="3.30.530.20">
    <property type="match status" value="1"/>
</dbReference>
<dbReference type="Proteomes" id="UP000024332">
    <property type="component" value="Unassembled WGS sequence"/>
</dbReference>
<dbReference type="OrthoDB" id="34680at2157"/>
<dbReference type="RefSeq" id="WP_048099085.1">
    <property type="nucleotide sequence ID" value="NZ_JFZT01000021.1"/>
</dbReference>
<dbReference type="EMBL" id="JFZT01000021">
    <property type="protein sequence ID" value="EZQ10580.1"/>
    <property type="molecule type" value="Genomic_DNA"/>
</dbReference>
<proteinExistence type="predicted"/>
<evidence type="ECO:0008006" key="3">
    <source>
        <dbReference type="Google" id="ProtNLM"/>
    </source>
</evidence>
<dbReference type="STRING" id="1160895.CM19_03895"/>
<dbReference type="InterPro" id="IPR023393">
    <property type="entry name" value="START-like_dom_sf"/>
</dbReference>
<keyword evidence="2" id="KW-1185">Reference proteome</keyword>
<sequence>MQVEKEILYPHEFEPLKTILSDPTFVLPRVFPPIKNTRFKEGSFESNGKFMGMQFNIEGNYYIGSESVTYTFILKAGRWKGNGKLVIELKPQQRKINVKFSYEGWMDTLSKTFFMSKWFNDFASKLDEEVRLERIRRKI</sequence>
<organism evidence="1 2">
    <name type="scientific">Candidatus Acidianus copahuensis</name>
    <dbReference type="NCBI Taxonomy" id="1160895"/>
    <lineage>
        <taxon>Archaea</taxon>
        <taxon>Thermoproteota</taxon>
        <taxon>Thermoprotei</taxon>
        <taxon>Sulfolobales</taxon>
        <taxon>Sulfolobaceae</taxon>
        <taxon>Acidianus</taxon>
    </lineage>
</organism>
<evidence type="ECO:0000313" key="1">
    <source>
        <dbReference type="EMBL" id="EZQ10580.1"/>
    </source>
</evidence>
<reference evidence="1 2" key="1">
    <citation type="submission" date="2014-03" db="EMBL/GenBank/DDBJ databases">
        <title>Draft genome sequence of the novel thermoacidophilic archaea Acidianus copahuensis ALE1 strain, isolated from Copahue volcanic area in Neuquen Argentina.</title>
        <authorList>
            <person name="Urbieta M.S."/>
            <person name="Rascovan N."/>
            <person name="Castro C."/>
            <person name="Revale S."/>
            <person name="Giaveno M.A."/>
            <person name="Vazquez M.P."/>
            <person name="Donati E.R."/>
        </authorList>
    </citation>
    <scope>NUCLEOTIDE SEQUENCE [LARGE SCALE GENOMIC DNA]</scope>
    <source>
        <strain evidence="1 2">ALE1</strain>
    </source>
</reference>